<proteinExistence type="predicted"/>
<gene>
    <name evidence="4" type="ORF">ETD83_29285</name>
</gene>
<accession>A0A5C4J5G1</accession>
<keyword evidence="3" id="KW-1133">Transmembrane helix</keyword>
<protein>
    <recommendedName>
        <fullName evidence="6">Polysaccharide chain length determinant N-terminal domain-containing protein</fullName>
    </recommendedName>
</protein>
<feature type="coiled-coil region" evidence="1">
    <location>
        <begin position="224"/>
        <end position="251"/>
    </location>
</feature>
<organism evidence="4 5">
    <name type="scientific">Actinomadura soli</name>
    <dbReference type="NCBI Taxonomy" id="2508997"/>
    <lineage>
        <taxon>Bacteria</taxon>
        <taxon>Bacillati</taxon>
        <taxon>Actinomycetota</taxon>
        <taxon>Actinomycetes</taxon>
        <taxon>Streptosporangiales</taxon>
        <taxon>Thermomonosporaceae</taxon>
        <taxon>Actinomadura</taxon>
    </lineage>
</organism>
<evidence type="ECO:0008006" key="6">
    <source>
        <dbReference type="Google" id="ProtNLM"/>
    </source>
</evidence>
<dbReference type="EMBL" id="VCKW01000189">
    <property type="protein sequence ID" value="TMQ91775.1"/>
    <property type="molecule type" value="Genomic_DNA"/>
</dbReference>
<name>A0A5C4J5G1_9ACTN</name>
<evidence type="ECO:0000313" key="5">
    <source>
        <dbReference type="Proteomes" id="UP000309174"/>
    </source>
</evidence>
<evidence type="ECO:0000256" key="2">
    <source>
        <dbReference type="SAM" id="MobiDB-lite"/>
    </source>
</evidence>
<sequence length="322" mass="33425">MELSEYGRRHRAVVVPLTAVPIIAAAGGAGWAAVQPAEYRHSVEIRVPAPADGGGAALLEQHVSTYRGLVASSAVAAAVARETSVRAGDARNGLRTSRPQQGAHAGAIVRVTYTGTRRFEAPAVTKAAAGAAVTELMRPAMEAAQGSAAAAESEAGSGRRALDRAAARYGGLPLEEYRALQNQVAQLEVELDAPGGNRSPAEIRTALQTRKKRLAVLAPRAMEVAELQDRVAQADRKAADARLKVLDLEARTDAARASLVPVSAAARPVDRGVIVLRTGALSAGTGVLAAVGILVVVQSRHPRRDPLPVPPGDRPAQPAELP</sequence>
<comment type="caution">
    <text evidence="4">The sequence shown here is derived from an EMBL/GenBank/DDBJ whole genome shotgun (WGS) entry which is preliminary data.</text>
</comment>
<keyword evidence="1" id="KW-0175">Coiled coil</keyword>
<evidence type="ECO:0000256" key="3">
    <source>
        <dbReference type="SAM" id="Phobius"/>
    </source>
</evidence>
<dbReference type="OrthoDB" id="3701119at2"/>
<keyword evidence="3" id="KW-0812">Transmembrane</keyword>
<evidence type="ECO:0000313" key="4">
    <source>
        <dbReference type="EMBL" id="TMQ91775.1"/>
    </source>
</evidence>
<keyword evidence="3" id="KW-0472">Membrane</keyword>
<evidence type="ECO:0000256" key="1">
    <source>
        <dbReference type="SAM" id="Coils"/>
    </source>
</evidence>
<feature type="region of interest" description="Disordered" evidence="2">
    <location>
        <begin position="302"/>
        <end position="322"/>
    </location>
</feature>
<dbReference type="AlphaFoldDB" id="A0A5C4J5G1"/>
<keyword evidence="5" id="KW-1185">Reference proteome</keyword>
<feature type="transmembrane region" description="Helical" evidence="3">
    <location>
        <begin position="274"/>
        <end position="297"/>
    </location>
</feature>
<dbReference type="Proteomes" id="UP000309174">
    <property type="component" value="Unassembled WGS sequence"/>
</dbReference>
<reference evidence="4 5" key="1">
    <citation type="submission" date="2019-05" db="EMBL/GenBank/DDBJ databases">
        <title>Draft genome sequence of Actinomadura sp. 14C53.</title>
        <authorList>
            <person name="Saricaoglu S."/>
            <person name="Isik K."/>
        </authorList>
    </citation>
    <scope>NUCLEOTIDE SEQUENCE [LARGE SCALE GENOMIC DNA]</scope>
    <source>
        <strain evidence="4 5">14C53</strain>
    </source>
</reference>
<feature type="transmembrane region" description="Helical" evidence="3">
    <location>
        <begin position="12"/>
        <end position="34"/>
    </location>
</feature>
<dbReference type="RefSeq" id="WP_138648442.1">
    <property type="nucleotide sequence ID" value="NZ_VCKW01000189.1"/>
</dbReference>